<protein>
    <submittedName>
        <fullName evidence="6">Glycosyltransferase</fullName>
        <ecNumber evidence="6">2.4.-.-</ecNumber>
    </submittedName>
</protein>
<keyword evidence="1 6" id="KW-0328">Glycosyltransferase</keyword>
<evidence type="ECO:0000259" key="5">
    <source>
        <dbReference type="Pfam" id="PF00535"/>
    </source>
</evidence>
<gene>
    <name evidence="6" type="ORF">ACFSJC_05375</name>
</gene>
<dbReference type="Proteomes" id="UP001597337">
    <property type="component" value="Unassembled WGS sequence"/>
</dbReference>
<evidence type="ECO:0000259" key="4">
    <source>
        <dbReference type="Pfam" id="PF00534"/>
    </source>
</evidence>
<dbReference type="RefSeq" id="WP_386024285.1">
    <property type="nucleotide sequence ID" value="NZ_JBHUHX010000010.1"/>
</dbReference>
<dbReference type="SUPFAM" id="SSF53756">
    <property type="entry name" value="UDP-Glycosyltransferase/glycogen phosphorylase"/>
    <property type="match status" value="1"/>
</dbReference>
<dbReference type="InterPro" id="IPR029044">
    <property type="entry name" value="Nucleotide-diphossugar_trans"/>
</dbReference>
<dbReference type="Gene3D" id="3.90.550.10">
    <property type="entry name" value="Spore Coat Polysaccharide Biosynthesis Protein SpsA, Chain A"/>
    <property type="match status" value="1"/>
</dbReference>
<reference evidence="7" key="1">
    <citation type="journal article" date="2019" name="Int. J. Syst. Evol. Microbiol.">
        <title>The Global Catalogue of Microorganisms (GCM) 10K type strain sequencing project: providing services to taxonomists for standard genome sequencing and annotation.</title>
        <authorList>
            <consortium name="The Broad Institute Genomics Platform"/>
            <consortium name="The Broad Institute Genome Sequencing Center for Infectious Disease"/>
            <person name="Wu L."/>
            <person name="Ma J."/>
        </authorList>
    </citation>
    <scope>NUCLEOTIDE SEQUENCE [LARGE SCALE GENOMIC DNA]</scope>
    <source>
        <strain evidence="7">KACC 12597</strain>
    </source>
</reference>
<feature type="domain" description="Glycosyltransferase 2-like" evidence="5">
    <location>
        <begin position="7"/>
        <end position="109"/>
    </location>
</feature>
<comment type="caution">
    <text evidence="6">The sequence shown here is derived from an EMBL/GenBank/DDBJ whole genome shotgun (WGS) entry which is preliminary data.</text>
</comment>
<organism evidence="6 7">
    <name type="scientific">Thiorhodococcus fuscus</name>
    <dbReference type="NCBI Taxonomy" id="527200"/>
    <lineage>
        <taxon>Bacteria</taxon>
        <taxon>Pseudomonadati</taxon>
        <taxon>Pseudomonadota</taxon>
        <taxon>Gammaproteobacteria</taxon>
        <taxon>Chromatiales</taxon>
        <taxon>Chromatiaceae</taxon>
        <taxon>Thiorhodococcus</taxon>
    </lineage>
</organism>
<dbReference type="EC" id="2.4.-.-" evidence="6"/>
<dbReference type="InterPro" id="IPR001296">
    <property type="entry name" value="Glyco_trans_1"/>
</dbReference>
<dbReference type="GO" id="GO:0016757">
    <property type="term" value="F:glycosyltransferase activity"/>
    <property type="evidence" value="ECO:0007669"/>
    <property type="project" value="UniProtKB-KW"/>
</dbReference>
<dbReference type="PANTHER" id="PTHR12526:SF510">
    <property type="entry name" value="D-INOSITOL 3-PHOSPHATE GLYCOSYLTRANSFERASE"/>
    <property type="match status" value="1"/>
</dbReference>
<proteinExistence type="predicted"/>
<dbReference type="PANTHER" id="PTHR12526">
    <property type="entry name" value="GLYCOSYLTRANSFERASE"/>
    <property type="match status" value="1"/>
</dbReference>
<keyword evidence="2 6" id="KW-0808">Transferase</keyword>
<dbReference type="InterPro" id="IPR001173">
    <property type="entry name" value="Glyco_trans_2-like"/>
</dbReference>
<dbReference type="Gene3D" id="3.40.50.2000">
    <property type="entry name" value="Glycogen Phosphorylase B"/>
    <property type="match status" value="2"/>
</dbReference>
<feature type="domain" description="Glycosyl transferase family 1" evidence="4">
    <location>
        <begin position="550"/>
        <end position="705"/>
    </location>
</feature>
<dbReference type="Pfam" id="PF00534">
    <property type="entry name" value="Glycos_transf_1"/>
    <property type="match status" value="1"/>
</dbReference>
<accession>A0ABW4Y6K8</accession>
<evidence type="ECO:0000313" key="6">
    <source>
        <dbReference type="EMBL" id="MFD2111272.1"/>
    </source>
</evidence>
<sequence>MSRKTAVIMACHNRKATTLECLKRLFEQEWKPEILDVYLVDDASTDGTASAVRSTFSHVRIIEGDGMQFWCGGMRLAWAAAAKGDYDFYLWLNDDTWLLPSALKHAFDLHASLEGHSNEACYIVGSIRDPLSLRPSYGGMSWTRDGWRMRSELLTPEGFPKRCDTLNGNFALIPRAVFQKVGNLSTAFTHGMGDFDYGLRARAAGCQLWATGEYVAECQLNTTEPAWLDSTHSLADRWKSLNSPKGTPPLEYLRFVSKHGGPLWPLTLAKLFGRFLLPGLWSRIKATKTIGLANRPSNELASKEQAEPFSLATPSRQAPTGSSAARRLRILVSAYACDPDIGSEAGMGWNWIRHLALHADLWVLTEENRSVPALKKGIARHPELQGRIQIIGIPRHRYGERLWSHFYYLSYRDWQWAAYRKAVDLHREIGFDLAHQLNMIGYREPGYLWKLPIPFVWGPVGGHAQMPWRYIPSLDRHSAIHYSVRNVLNAIQMRTSGRVRKAVRAADVILAATREDQTALRRTHGLESVLLNEQGTTSQLTTARPSRSTQTPLKLVWCGLFVGRKALPLGLKAMQRALAAGANIQLDIVGSGMTETTWKELAQHLGIASHCRWHGMVEHAKALDIMADSDALLFTSLQEGTPAVILEALQSGLPIVCHDACGFGTTVNDECALTVPLRNPEISIAGFTAAILRLAHEPGLVERLSAGAIARAAELSWQSRALLMMEHYQYALHIAR</sequence>
<evidence type="ECO:0000313" key="7">
    <source>
        <dbReference type="Proteomes" id="UP001597337"/>
    </source>
</evidence>
<dbReference type="Pfam" id="PF00535">
    <property type="entry name" value="Glycos_transf_2"/>
    <property type="match status" value="1"/>
</dbReference>
<dbReference type="CDD" id="cd03801">
    <property type="entry name" value="GT4_PimA-like"/>
    <property type="match status" value="1"/>
</dbReference>
<evidence type="ECO:0000256" key="1">
    <source>
        <dbReference type="ARBA" id="ARBA00022676"/>
    </source>
</evidence>
<evidence type="ECO:0000256" key="3">
    <source>
        <dbReference type="SAM" id="MobiDB-lite"/>
    </source>
</evidence>
<evidence type="ECO:0000256" key="2">
    <source>
        <dbReference type="ARBA" id="ARBA00022679"/>
    </source>
</evidence>
<feature type="region of interest" description="Disordered" evidence="3">
    <location>
        <begin position="297"/>
        <end position="320"/>
    </location>
</feature>
<dbReference type="SUPFAM" id="SSF53448">
    <property type="entry name" value="Nucleotide-diphospho-sugar transferases"/>
    <property type="match status" value="1"/>
</dbReference>
<name>A0ABW4Y6K8_9GAMM</name>
<dbReference type="EMBL" id="JBHUHX010000010">
    <property type="protein sequence ID" value="MFD2111272.1"/>
    <property type="molecule type" value="Genomic_DNA"/>
</dbReference>
<keyword evidence="7" id="KW-1185">Reference proteome</keyword>